<accession>A0A0B7K9A5</accession>
<feature type="region of interest" description="Disordered" evidence="1">
    <location>
        <begin position="1"/>
        <end position="122"/>
    </location>
</feature>
<dbReference type="EMBL" id="CDPU01000037">
    <property type="protein sequence ID" value="CEO53699.1"/>
    <property type="molecule type" value="Genomic_DNA"/>
</dbReference>
<sequence length="353" mass="38879">MNSTPRTPAASKFLLPKRSTQSSQAPRFQPTPRFASSGTRATQASRSIEDVDENDLGGFSGPGSSSVDDDHESLGELEVTQEELPRRTRGNMSLEESIEVESVLPSDSLIHESSQDEVAQSSWRYNSIDEDLEEPMPSSPLAKRRKISISPLPTSSPQASDHLGEDLFQEKLQQVIEDNSPQSDFAGDHGSDGSPDLSDLETAMQSHGPQQPTFRAPPRFKPLEDDVPIAELPDFFSPRRRGQKYVPGGLAAGLQGWLSEVREGDGKDGNVESTFRIRVDELRPGSAMNLVRGTKLSEPQEQQNFILAGEGRVVDLGRKPIVARGSIAIVWQPFWDVKLDDITWTVACDWTIE</sequence>
<name>A0A0B7K9A5_BIOOC</name>
<reference evidence="2" key="1">
    <citation type="submission" date="2015-01" db="EMBL/GenBank/DDBJ databases">
        <authorList>
            <person name="Durling Mikael"/>
        </authorList>
    </citation>
    <scope>NUCLEOTIDE SEQUENCE</scope>
</reference>
<protein>
    <submittedName>
        <fullName evidence="2">Uncharacterized protein</fullName>
    </submittedName>
</protein>
<evidence type="ECO:0000313" key="2">
    <source>
        <dbReference type="EMBL" id="CEO53699.1"/>
    </source>
</evidence>
<gene>
    <name evidence="2" type="ORF">BN869_000009757_1</name>
</gene>
<organism evidence="2">
    <name type="scientific">Bionectria ochroleuca</name>
    <name type="common">Gliocladium roseum</name>
    <dbReference type="NCBI Taxonomy" id="29856"/>
    <lineage>
        <taxon>Eukaryota</taxon>
        <taxon>Fungi</taxon>
        <taxon>Dikarya</taxon>
        <taxon>Ascomycota</taxon>
        <taxon>Pezizomycotina</taxon>
        <taxon>Sordariomycetes</taxon>
        <taxon>Hypocreomycetidae</taxon>
        <taxon>Hypocreales</taxon>
        <taxon>Bionectriaceae</taxon>
        <taxon>Clonostachys</taxon>
    </lineage>
</organism>
<evidence type="ECO:0000256" key="1">
    <source>
        <dbReference type="SAM" id="MobiDB-lite"/>
    </source>
</evidence>
<feature type="region of interest" description="Disordered" evidence="1">
    <location>
        <begin position="180"/>
        <end position="218"/>
    </location>
</feature>
<feature type="compositionally biased region" description="Polar residues" evidence="1">
    <location>
        <begin position="203"/>
        <end position="213"/>
    </location>
</feature>
<proteinExistence type="predicted"/>
<feature type="compositionally biased region" description="Polar residues" evidence="1">
    <location>
        <begin position="34"/>
        <end position="46"/>
    </location>
</feature>
<dbReference type="AlphaFoldDB" id="A0A0B7K9A5"/>